<accession>A0A2J8AGF8</accession>
<sequence length="197" mass="20884">MISLVIAVLHAEDQQEADDQLQRANAHKHRAQNVEEALWRLEEWTRSVSTQLDTPSPLSRTNSMMVSCWQVETVDRGPGATTYSTSHNQIRHLPVAKDAQGLRFISTSAGSTSARDSADLPTTFIAMELTNEASRPRLAGAAAAAPPLARPPAPAPPPLLLASPTPRAPAAPSSSVAEAEVPDSRSRSLAGPSPSSV</sequence>
<dbReference type="EMBL" id="PGGS01000026">
    <property type="protein sequence ID" value="PNH11597.1"/>
    <property type="molecule type" value="Genomic_DNA"/>
</dbReference>
<evidence type="ECO:0000256" key="1">
    <source>
        <dbReference type="SAM" id="MobiDB-lite"/>
    </source>
</evidence>
<evidence type="ECO:0000313" key="2">
    <source>
        <dbReference type="EMBL" id="PNH11597.1"/>
    </source>
</evidence>
<dbReference type="Proteomes" id="UP000236333">
    <property type="component" value="Unassembled WGS sequence"/>
</dbReference>
<evidence type="ECO:0000313" key="3">
    <source>
        <dbReference type="Proteomes" id="UP000236333"/>
    </source>
</evidence>
<keyword evidence="3" id="KW-1185">Reference proteome</keyword>
<gene>
    <name evidence="2" type="ORF">TSOC_001565</name>
</gene>
<proteinExistence type="predicted"/>
<comment type="caution">
    <text evidence="2">The sequence shown here is derived from an EMBL/GenBank/DDBJ whole genome shotgun (WGS) entry which is preliminary data.</text>
</comment>
<organism evidence="2 3">
    <name type="scientific">Tetrabaena socialis</name>
    <dbReference type="NCBI Taxonomy" id="47790"/>
    <lineage>
        <taxon>Eukaryota</taxon>
        <taxon>Viridiplantae</taxon>
        <taxon>Chlorophyta</taxon>
        <taxon>core chlorophytes</taxon>
        <taxon>Chlorophyceae</taxon>
        <taxon>CS clade</taxon>
        <taxon>Chlamydomonadales</taxon>
        <taxon>Tetrabaenaceae</taxon>
        <taxon>Tetrabaena</taxon>
    </lineage>
</organism>
<feature type="compositionally biased region" description="Pro residues" evidence="1">
    <location>
        <begin position="148"/>
        <end position="159"/>
    </location>
</feature>
<protein>
    <submittedName>
        <fullName evidence="2">Uncharacterized protein</fullName>
    </submittedName>
</protein>
<feature type="compositionally biased region" description="Low complexity" evidence="1">
    <location>
        <begin position="160"/>
        <end position="175"/>
    </location>
</feature>
<dbReference type="AlphaFoldDB" id="A0A2J8AGF8"/>
<feature type="region of interest" description="Disordered" evidence="1">
    <location>
        <begin position="140"/>
        <end position="197"/>
    </location>
</feature>
<reference evidence="2 3" key="1">
    <citation type="journal article" date="2017" name="Mol. Biol. Evol.">
        <title>The 4-celled Tetrabaena socialis nuclear genome reveals the essential components for genetic control of cell number at the origin of multicellularity in the volvocine lineage.</title>
        <authorList>
            <person name="Featherston J."/>
            <person name="Arakaki Y."/>
            <person name="Hanschen E.R."/>
            <person name="Ferris P.J."/>
            <person name="Michod R.E."/>
            <person name="Olson B.J.S.C."/>
            <person name="Nozaki H."/>
            <person name="Durand P.M."/>
        </authorList>
    </citation>
    <scope>NUCLEOTIDE SEQUENCE [LARGE SCALE GENOMIC DNA]</scope>
    <source>
        <strain evidence="2 3">NIES-571</strain>
    </source>
</reference>
<name>A0A2J8AGF8_9CHLO</name>